<feature type="transmembrane region" description="Helical" evidence="1">
    <location>
        <begin position="24"/>
        <end position="44"/>
    </location>
</feature>
<evidence type="ECO:0000313" key="2">
    <source>
        <dbReference type="EMBL" id="GAH24575.1"/>
    </source>
</evidence>
<reference evidence="2" key="1">
    <citation type="journal article" date="2014" name="Front. Microbiol.">
        <title>High frequency of phylogenetically diverse reductive dehalogenase-homologous genes in deep subseafloor sedimentary metagenomes.</title>
        <authorList>
            <person name="Kawai M."/>
            <person name="Futagami T."/>
            <person name="Toyoda A."/>
            <person name="Takaki Y."/>
            <person name="Nishi S."/>
            <person name="Hori S."/>
            <person name="Arai W."/>
            <person name="Tsubouchi T."/>
            <person name="Morono Y."/>
            <person name="Uchiyama I."/>
            <person name="Ito T."/>
            <person name="Fujiyama A."/>
            <person name="Inagaki F."/>
            <person name="Takami H."/>
        </authorList>
    </citation>
    <scope>NUCLEOTIDE SEQUENCE</scope>
    <source>
        <strain evidence="2">Expedition CK06-06</strain>
    </source>
</reference>
<keyword evidence="1" id="KW-0812">Transmembrane</keyword>
<proteinExistence type="predicted"/>
<keyword evidence="1" id="KW-0472">Membrane</keyword>
<sequence>MGILVHILVFSVYLIYVFLGDLDFLALHPIGDLVFGILFIEFLLRGKK</sequence>
<protein>
    <submittedName>
        <fullName evidence="2">Uncharacterized protein</fullName>
    </submittedName>
</protein>
<gene>
    <name evidence="2" type="ORF">S03H2_07582</name>
</gene>
<comment type="caution">
    <text evidence="2">The sequence shown here is derived from an EMBL/GenBank/DDBJ whole genome shotgun (WGS) entry which is preliminary data.</text>
</comment>
<keyword evidence="1" id="KW-1133">Transmembrane helix</keyword>
<name>X1EWA1_9ZZZZ</name>
<accession>X1EWA1</accession>
<evidence type="ECO:0000256" key="1">
    <source>
        <dbReference type="SAM" id="Phobius"/>
    </source>
</evidence>
<dbReference type="EMBL" id="BARU01003521">
    <property type="protein sequence ID" value="GAH24575.1"/>
    <property type="molecule type" value="Genomic_DNA"/>
</dbReference>
<organism evidence="2">
    <name type="scientific">marine sediment metagenome</name>
    <dbReference type="NCBI Taxonomy" id="412755"/>
    <lineage>
        <taxon>unclassified sequences</taxon>
        <taxon>metagenomes</taxon>
        <taxon>ecological metagenomes</taxon>
    </lineage>
</organism>
<feature type="non-terminal residue" evidence="2">
    <location>
        <position position="48"/>
    </location>
</feature>
<dbReference type="AlphaFoldDB" id="X1EWA1"/>